<sequence>MKTKRDPIPDEMRSLNLRNAVSLLVVAGVLAGCGTSSRGGTGGPRSLLSPKPAASTSYISELQGGIVGRTGVTLSASDRSRALEAEYRALEEAAVGQTIPWKGDDASGQVVVNAPYQVGTQNCRQYRHTVTAGGREATARGAACRNSDGTWTPLT</sequence>
<dbReference type="PROSITE" id="PS51257">
    <property type="entry name" value="PROKAR_LIPOPROTEIN"/>
    <property type="match status" value="1"/>
</dbReference>
<keyword evidence="2" id="KW-1185">Reference proteome</keyword>
<dbReference type="Proteomes" id="UP001589692">
    <property type="component" value="Unassembled WGS sequence"/>
</dbReference>
<reference evidence="1 2" key="1">
    <citation type="submission" date="2024-09" db="EMBL/GenBank/DDBJ databases">
        <authorList>
            <person name="Sun Q."/>
            <person name="Mori K."/>
        </authorList>
    </citation>
    <scope>NUCLEOTIDE SEQUENCE [LARGE SCALE GENOMIC DNA]</scope>
    <source>
        <strain evidence="1 2">TBRC 4938</strain>
    </source>
</reference>
<dbReference type="PIRSF" id="PIRSF002721">
    <property type="entry name" value="Surface_antigen_Rickettsia"/>
    <property type="match status" value="1"/>
</dbReference>
<evidence type="ECO:0000313" key="1">
    <source>
        <dbReference type="EMBL" id="MFB9951330.1"/>
    </source>
</evidence>
<dbReference type="RefSeq" id="WP_377264140.1">
    <property type="nucleotide sequence ID" value="NZ_JBHMAA010000024.1"/>
</dbReference>
<gene>
    <name evidence="1" type="ORF">ACFFP0_20985</name>
</gene>
<dbReference type="InterPro" id="IPR016364">
    <property type="entry name" value="Surface_antigen_Rickettsia"/>
</dbReference>
<comment type="caution">
    <text evidence="1">The sequence shown here is derived from an EMBL/GenBank/DDBJ whole genome shotgun (WGS) entry which is preliminary data.</text>
</comment>
<evidence type="ECO:0000313" key="2">
    <source>
        <dbReference type="Proteomes" id="UP001589692"/>
    </source>
</evidence>
<dbReference type="EMBL" id="JBHMAA010000024">
    <property type="protein sequence ID" value="MFB9951330.1"/>
    <property type="molecule type" value="Genomic_DNA"/>
</dbReference>
<organism evidence="1 2">
    <name type="scientific">Rhizobium puerariae</name>
    <dbReference type="NCBI Taxonomy" id="1585791"/>
    <lineage>
        <taxon>Bacteria</taxon>
        <taxon>Pseudomonadati</taxon>
        <taxon>Pseudomonadota</taxon>
        <taxon>Alphaproteobacteria</taxon>
        <taxon>Hyphomicrobiales</taxon>
        <taxon>Rhizobiaceae</taxon>
        <taxon>Rhizobium/Agrobacterium group</taxon>
        <taxon>Rhizobium</taxon>
    </lineage>
</organism>
<name>A0ABV6AL37_9HYPH</name>
<accession>A0ABV6AL37</accession>
<proteinExistence type="predicted"/>
<protein>
    <recommendedName>
        <fullName evidence="3">Surface antigen</fullName>
    </recommendedName>
</protein>
<evidence type="ECO:0008006" key="3">
    <source>
        <dbReference type="Google" id="ProtNLM"/>
    </source>
</evidence>